<dbReference type="RefSeq" id="WP_134484700.1">
    <property type="nucleotide sequence ID" value="NZ_LR216287.1"/>
</dbReference>
<dbReference type="OrthoDB" id="12156at2157"/>
<dbReference type="Proteomes" id="UP000294299">
    <property type="component" value="Chromosome NFRAN"/>
</dbReference>
<reference evidence="2 3" key="1">
    <citation type="submission" date="2019-02" db="EMBL/GenBank/DDBJ databases">
        <authorList>
            <person name="Lehtovirta-Morley E L."/>
        </authorList>
    </citation>
    <scope>NUCLEOTIDE SEQUENCE [LARGE SCALE GENOMIC DNA]</scope>
    <source>
        <strain evidence="2">NFRAN1</strain>
    </source>
</reference>
<dbReference type="PANTHER" id="PTHR34631">
    <property type="match status" value="1"/>
</dbReference>
<dbReference type="NCBIfam" id="NF033579">
    <property type="entry name" value="transpos_IS5_2"/>
    <property type="match status" value="1"/>
</dbReference>
<dbReference type="AlphaFoldDB" id="A0A484IFU8"/>
<dbReference type="Pfam" id="PF01609">
    <property type="entry name" value="DDE_Tnp_1"/>
    <property type="match status" value="1"/>
</dbReference>
<feature type="domain" description="Transposase IS4-like" evidence="1">
    <location>
        <begin position="110"/>
        <end position="307"/>
    </location>
</feature>
<evidence type="ECO:0000313" key="2">
    <source>
        <dbReference type="EMBL" id="VFJ14514.1"/>
    </source>
</evidence>
<accession>A0A484IFU8</accession>
<dbReference type="GeneID" id="39421437"/>
<dbReference type="InterPro" id="IPR053172">
    <property type="entry name" value="Tn903_transposase"/>
</dbReference>
<organism evidence="2 3">
    <name type="scientific">Candidatus Nitrosocosmicus franklandianus</name>
    <dbReference type="NCBI Taxonomy" id="1798806"/>
    <lineage>
        <taxon>Archaea</taxon>
        <taxon>Nitrososphaerota</taxon>
        <taxon>Nitrososphaeria</taxon>
        <taxon>Nitrososphaerales</taxon>
        <taxon>Nitrososphaeraceae</taxon>
        <taxon>Candidatus Nitrosocosmicus</taxon>
    </lineage>
</organism>
<dbReference type="EMBL" id="LR216287">
    <property type="protein sequence ID" value="VFJ14514.1"/>
    <property type="molecule type" value="Genomic_DNA"/>
</dbReference>
<dbReference type="GO" id="GO:0006313">
    <property type="term" value="P:DNA transposition"/>
    <property type="evidence" value="ECO:0007669"/>
    <property type="project" value="InterPro"/>
</dbReference>
<dbReference type="InterPro" id="IPR053520">
    <property type="entry name" value="Transposase_Tn903"/>
</dbReference>
<dbReference type="PANTHER" id="PTHR34631:SF3">
    <property type="entry name" value="ISSOD12 TRANSPOSASE TNPA_ISSOD12"/>
    <property type="match status" value="1"/>
</dbReference>
<protein>
    <submittedName>
        <fullName evidence="2">Transposase</fullName>
    </submittedName>
</protein>
<name>A0A484IFU8_9ARCH</name>
<dbReference type="KEGG" id="nfn:NFRAN_2192"/>
<dbReference type="InterPro" id="IPR002559">
    <property type="entry name" value="Transposase_11"/>
</dbReference>
<proteinExistence type="predicted"/>
<sequence>MIDWPSYNRSLVRRGEILFSYDFLDGWDCELDRMNEGKIGKPFTFPDSFILVIGYIRYSLQLPYRQTEGIIKATGKRLPEKPPSYGHICKRINKLNIDIQRKKTVDYNEDYIIVSIDSTGIKVTNRGQWMDKKWKIQNRKGYLKIHVAVDIKTKEILALDVTDEKVHDGKVLKKLVNQVLDCSTTTTTTTTRGSSKMVIKIKSALGDGAYDSNANFQYLQEKGITPGIKVRKNSVVSLENNRLRNKEVIQQTKVDLLKWKKKRKYGHRWMAETAFSTIKRIFGEYVSATKFDNMVKEMMIKVSLYNLFRRL</sequence>
<evidence type="ECO:0000259" key="1">
    <source>
        <dbReference type="Pfam" id="PF01609"/>
    </source>
</evidence>
<dbReference type="GO" id="GO:0004803">
    <property type="term" value="F:transposase activity"/>
    <property type="evidence" value="ECO:0007669"/>
    <property type="project" value="InterPro"/>
</dbReference>
<keyword evidence="3" id="KW-1185">Reference proteome</keyword>
<gene>
    <name evidence="2" type="ORF">NFRAN_2192</name>
</gene>
<dbReference type="GO" id="GO:0003677">
    <property type="term" value="F:DNA binding"/>
    <property type="evidence" value="ECO:0007669"/>
    <property type="project" value="InterPro"/>
</dbReference>
<evidence type="ECO:0000313" key="3">
    <source>
        <dbReference type="Proteomes" id="UP000294299"/>
    </source>
</evidence>